<protein>
    <submittedName>
        <fullName evidence="2">HHE domain protein</fullName>
    </submittedName>
</protein>
<dbReference type="InterPro" id="IPR012312">
    <property type="entry name" value="Hemerythrin-like"/>
</dbReference>
<dbReference type="Pfam" id="PF01814">
    <property type="entry name" value="Hemerythrin"/>
    <property type="match status" value="1"/>
</dbReference>
<accession>A0A9P4HZ48</accession>
<dbReference type="PANTHER" id="PTHR35585:SF1">
    <property type="entry name" value="HHE DOMAIN PROTEIN (AFU_ORTHOLOGUE AFUA_4G00730)"/>
    <property type="match status" value="1"/>
</dbReference>
<feature type="domain" description="Hemerythrin-like" evidence="1">
    <location>
        <begin position="24"/>
        <end position="138"/>
    </location>
</feature>
<gene>
    <name evidence="2" type="ORF">K490DRAFT_73182</name>
</gene>
<reference evidence="2" key="1">
    <citation type="journal article" date="2020" name="Stud. Mycol.">
        <title>101 Dothideomycetes genomes: a test case for predicting lifestyles and emergence of pathogens.</title>
        <authorList>
            <person name="Haridas S."/>
            <person name="Albert R."/>
            <person name="Binder M."/>
            <person name="Bloem J."/>
            <person name="Labutti K."/>
            <person name="Salamov A."/>
            <person name="Andreopoulos B."/>
            <person name="Baker S."/>
            <person name="Barry K."/>
            <person name="Bills G."/>
            <person name="Bluhm B."/>
            <person name="Cannon C."/>
            <person name="Castanera R."/>
            <person name="Culley D."/>
            <person name="Daum C."/>
            <person name="Ezra D."/>
            <person name="Gonzalez J."/>
            <person name="Henrissat B."/>
            <person name="Kuo A."/>
            <person name="Liang C."/>
            <person name="Lipzen A."/>
            <person name="Lutzoni F."/>
            <person name="Magnuson J."/>
            <person name="Mondo S."/>
            <person name="Nolan M."/>
            <person name="Ohm R."/>
            <person name="Pangilinan J."/>
            <person name="Park H.-J."/>
            <person name="Ramirez L."/>
            <person name="Alfaro M."/>
            <person name="Sun H."/>
            <person name="Tritt A."/>
            <person name="Yoshinaga Y."/>
            <person name="Zwiers L.-H."/>
            <person name="Turgeon B."/>
            <person name="Goodwin S."/>
            <person name="Spatafora J."/>
            <person name="Crous P."/>
            <person name="Grigoriev I."/>
        </authorList>
    </citation>
    <scope>NUCLEOTIDE SEQUENCE</scope>
    <source>
        <strain evidence="2">CBS 121410</strain>
    </source>
</reference>
<keyword evidence="3" id="KW-1185">Reference proteome</keyword>
<evidence type="ECO:0000259" key="1">
    <source>
        <dbReference type="Pfam" id="PF01814"/>
    </source>
</evidence>
<sequence>MATELFHDLFTTPTTSNPSSTLAEAIGADHDYFDVCASHIRAASTLAEKTKWRNQLTWVVARHAISEELTWYPAMEKHMGPEGKKLADEDREQHQAVKNDLSKIQDMSPDDPAFDAAFELLMTDLHTHIEHEKKYDMPKTEALLSRDESKQLAAEFQRTKMIVPTRSHPEAPNAPPLETLAGLMYAPMDKLKDLMRTFPSPQEGGTVA</sequence>
<dbReference type="AlphaFoldDB" id="A0A9P4HZ48"/>
<evidence type="ECO:0000313" key="2">
    <source>
        <dbReference type="EMBL" id="KAF2088221.1"/>
    </source>
</evidence>
<evidence type="ECO:0000313" key="3">
    <source>
        <dbReference type="Proteomes" id="UP000799776"/>
    </source>
</evidence>
<dbReference type="Proteomes" id="UP000799776">
    <property type="component" value="Unassembled WGS sequence"/>
</dbReference>
<dbReference type="OrthoDB" id="9983919at2759"/>
<name>A0A9P4HZ48_9PEZI</name>
<organism evidence="2 3">
    <name type="scientific">Saccharata proteae CBS 121410</name>
    <dbReference type="NCBI Taxonomy" id="1314787"/>
    <lineage>
        <taxon>Eukaryota</taxon>
        <taxon>Fungi</taxon>
        <taxon>Dikarya</taxon>
        <taxon>Ascomycota</taxon>
        <taxon>Pezizomycotina</taxon>
        <taxon>Dothideomycetes</taxon>
        <taxon>Dothideomycetes incertae sedis</taxon>
        <taxon>Botryosphaeriales</taxon>
        <taxon>Saccharataceae</taxon>
        <taxon>Saccharata</taxon>
    </lineage>
</organism>
<dbReference type="PANTHER" id="PTHR35585">
    <property type="entry name" value="HHE DOMAIN PROTEIN (AFU_ORTHOLOGUE AFUA_4G00730)"/>
    <property type="match status" value="1"/>
</dbReference>
<proteinExistence type="predicted"/>
<comment type="caution">
    <text evidence="2">The sequence shown here is derived from an EMBL/GenBank/DDBJ whole genome shotgun (WGS) entry which is preliminary data.</text>
</comment>
<dbReference type="EMBL" id="ML978717">
    <property type="protein sequence ID" value="KAF2088221.1"/>
    <property type="molecule type" value="Genomic_DNA"/>
</dbReference>
<dbReference type="Gene3D" id="1.20.120.520">
    <property type="entry name" value="nmb1532 protein domain like"/>
    <property type="match status" value="1"/>
</dbReference>